<comment type="caution">
    <text evidence="2">The sequence shown here is derived from an EMBL/GenBank/DDBJ whole genome shotgun (WGS) entry which is preliminary data.</text>
</comment>
<dbReference type="SUPFAM" id="SSF53474">
    <property type="entry name" value="alpha/beta-Hydrolases"/>
    <property type="match status" value="1"/>
</dbReference>
<reference evidence="2 3" key="1">
    <citation type="journal article" date="2019" name="Emerg. Microbes Infect.">
        <title>Comprehensive subspecies identification of 175 nontuberculous mycobacteria species based on 7547 genomic profiles.</title>
        <authorList>
            <person name="Matsumoto Y."/>
            <person name="Kinjo T."/>
            <person name="Motooka D."/>
            <person name="Nabeya D."/>
            <person name="Jung N."/>
            <person name="Uechi K."/>
            <person name="Horii T."/>
            <person name="Iida T."/>
            <person name="Fujita J."/>
            <person name="Nakamura S."/>
        </authorList>
    </citation>
    <scope>NUCLEOTIDE SEQUENCE [LARGE SCALE GENOMIC DNA]</scope>
    <source>
        <strain evidence="2 3">JCM 30726</strain>
    </source>
</reference>
<dbReference type="AlphaFoldDB" id="A0A7I9ZE90"/>
<name>A0A7I9ZE90_9MYCO</name>
<dbReference type="Gene3D" id="3.40.50.1820">
    <property type="entry name" value="alpha/beta hydrolase"/>
    <property type="match status" value="1"/>
</dbReference>
<dbReference type="GO" id="GO:0003824">
    <property type="term" value="F:catalytic activity"/>
    <property type="evidence" value="ECO:0007669"/>
    <property type="project" value="UniProtKB-ARBA"/>
</dbReference>
<protein>
    <submittedName>
        <fullName evidence="2">Salicylate esterase</fullName>
    </submittedName>
</protein>
<sequence>MNGAAKSLPDLVLVHGGEHAGDCWDLVVAELRRQEPGLHTLAVDLPGHGNKPGDLATVTIADWVDSVVADIEEAGLGDIVIVGHSMAGVTVPGVVAKLGSSRVREMVLATAFVPPQGSAIADTLGGPLAVFARRAARIGRPMKIPAPAARWAFCNGMTAAQRRLTMSKLHAESARVPGEPVDRSGLPADVPRTWILTTRDRALSVASQHASIAALGGVETVIPVDACHEVMFSHPERLAQILIERCRLRGVGIR</sequence>
<dbReference type="EMBL" id="BLLA01000001">
    <property type="protein sequence ID" value="GFG98947.1"/>
    <property type="molecule type" value="Genomic_DNA"/>
</dbReference>
<evidence type="ECO:0000313" key="3">
    <source>
        <dbReference type="Proteomes" id="UP000465301"/>
    </source>
</evidence>
<dbReference type="InterPro" id="IPR029058">
    <property type="entry name" value="AB_hydrolase_fold"/>
</dbReference>
<dbReference type="RefSeq" id="WP_163714818.1">
    <property type="nucleotide sequence ID" value="NZ_BLLA01000001.1"/>
</dbReference>
<gene>
    <name evidence="2" type="ORF">MTIM_48260</name>
</gene>
<accession>A0A7I9ZE90</accession>
<dbReference type="Pfam" id="PF12697">
    <property type="entry name" value="Abhydrolase_6"/>
    <property type="match status" value="1"/>
</dbReference>
<proteinExistence type="predicted"/>
<dbReference type="InterPro" id="IPR000073">
    <property type="entry name" value="AB_hydrolase_1"/>
</dbReference>
<keyword evidence="3" id="KW-1185">Reference proteome</keyword>
<evidence type="ECO:0000313" key="2">
    <source>
        <dbReference type="EMBL" id="GFG98947.1"/>
    </source>
</evidence>
<dbReference type="PANTHER" id="PTHR37017">
    <property type="entry name" value="AB HYDROLASE-1 DOMAIN-CONTAINING PROTEIN-RELATED"/>
    <property type="match status" value="1"/>
</dbReference>
<dbReference type="PANTHER" id="PTHR37017:SF11">
    <property type="entry name" value="ESTERASE_LIPASE_THIOESTERASE DOMAIN-CONTAINING PROTEIN"/>
    <property type="match status" value="1"/>
</dbReference>
<dbReference type="Proteomes" id="UP000465301">
    <property type="component" value="Unassembled WGS sequence"/>
</dbReference>
<organism evidence="2 3">
    <name type="scientific">Mycobacterium timonense</name>
    <dbReference type="NCBI Taxonomy" id="701043"/>
    <lineage>
        <taxon>Bacteria</taxon>
        <taxon>Bacillati</taxon>
        <taxon>Actinomycetota</taxon>
        <taxon>Actinomycetes</taxon>
        <taxon>Mycobacteriales</taxon>
        <taxon>Mycobacteriaceae</taxon>
        <taxon>Mycobacterium</taxon>
        <taxon>Mycobacterium avium complex (MAC)</taxon>
    </lineage>
</organism>
<evidence type="ECO:0000259" key="1">
    <source>
        <dbReference type="Pfam" id="PF12697"/>
    </source>
</evidence>
<dbReference type="InterPro" id="IPR052897">
    <property type="entry name" value="Sec-Metab_Biosynth_Hydrolase"/>
</dbReference>
<feature type="domain" description="AB hydrolase-1" evidence="1">
    <location>
        <begin position="11"/>
        <end position="240"/>
    </location>
</feature>